<dbReference type="AlphaFoldDB" id="A0A816NNW9"/>
<comment type="caution">
    <text evidence="12">The sequence shown here is derived from an EMBL/GenBank/DDBJ whole genome shotgun (WGS) entry which is preliminary data.</text>
</comment>
<feature type="compositionally biased region" description="Low complexity" evidence="10">
    <location>
        <begin position="479"/>
        <end position="492"/>
    </location>
</feature>
<dbReference type="GO" id="GO:0005634">
    <property type="term" value="C:nucleus"/>
    <property type="evidence" value="ECO:0007669"/>
    <property type="project" value="UniProtKB-SubCell"/>
</dbReference>
<dbReference type="InterPro" id="IPR012337">
    <property type="entry name" value="RNaseH-like_sf"/>
</dbReference>
<keyword evidence="4" id="KW-0862">Zinc</keyword>
<evidence type="ECO:0000313" key="13">
    <source>
        <dbReference type="Proteomes" id="UP000663824"/>
    </source>
</evidence>
<feature type="compositionally biased region" description="Acidic residues" evidence="10">
    <location>
        <begin position="468"/>
        <end position="478"/>
    </location>
</feature>
<evidence type="ECO:0000256" key="7">
    <source>
        <dbReference type="ARBA" id="ARBA00023163"/>
    </source>
</evidence>
<evidence type="ECO:0000256" key="9">
    <source>
        <dbReference type="PROSITE-ProRule" id="PRU00027"/>
    </source>
</evidence>
<evidence type="ECO:0000256" key="3">
    <source>
        <dbReference type="ARBA" id="ARBA00022771"/>
    </source>
</evidence>
<organism evidence="12 13">
    <name type="scientific">Rotaria magnacalcarata</name>
    <dbReference type="NCBI Taxonomy" id="392030"/>
    <lineage>
        <taxon>Eukaryota</taxon>
        <taxon>Metazoa</taxon>
        <taxon>Spiralia</taxon>
        <taxon>Gnathifera</taxon>
        <taxon>Rotifera</taxon>
        <taxon>Eurotatoria</taxon>
        <taxon>Bdelloidea</taxon>
        <taxon>Philodinida</taxon>
        <taxon>Philodinidae</taxon>
        <taxon>Rotaria</taxon>
    </lineage>
</organism>
<dbReference type="SUPFAM" id="SSF53098">
    <property type="entry name" value="Ribonuclease H-like"/>
    <property type="match status" value="1"/>
</dbReference>
<sequence length="903" mass="103037">MENEELPSESTSVPIFRHKVNKNTTSTNVRNANSQSSAFRSTMFNQLLREPKEKSTSKTKRIITVVDHYTSTDVDDDNDAHSTPIRVQPNLIHLSDSLASDETENDETNPRSSTMKKTTNKTIEDVWKYFTKQSNGKITCNLCPTSSSKSFSTVNELSDSNLRSHLGRIHKLTDFLYPSQRPQEKLPKPVNLTQQRKKILDEAAIQAIIDDSHSFNIFRKSGMQKFLSLAVPNYRGPNRRTVVKRLKSMYKARRSTICNDLALISDISLSADIWKSIRHDHFICLSAHYYDNHYHLNSRVIAFRHFIGPHYSDRIEKFITNEVEKLNLENKIRSLTTDNGSDIRLASMNKLKFGTRISCLIHVLNLVVQNGLWLFKIPKRRNQALFSTTTMLKKSNTKSISKSSSKTTNKSNSKSSSNKTESNPKKSSMSTTNKSNVLTSTFNDSSTDDDDNDFLTDSDISDQASEQNETDSLIDDDASSNSSNDTPSTTSSFISDAQSNCSSLENIVELEDSNAQLGLSINEEEYLISQAFTEPSIILLRIHIILKRIRKIVRMIRNVSSLNRYVTKQIKLKLEDLNRQLLAQNKPKINYKEFTLDFKIRWNSSFLMISRFIFFSSIITSITHNPSDDIKLKQSQCRKLKKLSFASLDWSILKALENVLEPFNHSTKILSTRHRPTLSICQSVIDALTNFLTVADDTPLTLQDLLKKQLLLNLNFYFDKHVSDEQQKAMLISSFLDPITYRYLNCDDKKETEIIICNEAKQHYINLSIQSTSSHSKSSTIKSSTNDQQCNQEATLKIFFQTCGIVVEETPSGFKPSTIKQKIAHYMATNNFYATFSQYWSSNKDHLPILSSFVRHYNIMCATSIDCESAFSIAGFIHRKNRSSLAPSTLRYSMILRDQNKHN</sequence>
<feature type="compositionally biased region" description="Low complexity" evidence="10">
    <location>
        <begin position="397"/>
        <end position="445"/>
    </location>
</feature>
<evidence type="ECO:0000259" key="11">
    <source>
        <dbReference type="PROSITE" id="PS50808"/>
    </source>
</evidence>
<keyword evidence="5" id="KW-0805">Transcription regulation</keyword>
<dbReference type="GO" id="GO:0003677">
    <property type="term" value="F:DNA binding"/>
    <property type="evidence" value="ECO:0007669"/>
    <property type="project" value="UniProtKB-KW"/>
</dbReference>
<evidence type="ECO:0000256" key="10">
    <source>
        <dbReference type="SAM" id="MobiDB-lite"/>
    </source>
</evidence>
<evidence type="ECO:0000313" key="12">
    <source>
        <dbReference type="EMBL" id="CAF2037176.1"/>
    </source>
</evidence>
<dbReference type="Proteomes" id="UP000663824">
    <property type="component" value="Unassembled WGS sequence"/>
</dbReference>
<dbReference type="EMBL" id="CAJNRE010004593">
    <property type="protein sequence ID" value="CAF2037176.1"/>
    <property type="molecule type" value="Genomic_DNA"/>
</dbReference>
<keyword evidence="3 9" id="KW-0863">Zinc-finger</keyword>
<keyword evidence="8" id="KW-0539">Nucleus</keyword>
<feature type="compositionally biased region" description="Acidic residues" evidence="10">
    <location>
        <begin position="446"/>
        <end position="460"/>
    </location>
</feature>
<feature type="domain" description="BED-type" evidence="11">
    <location>
        <begin position="121"/>
        <end position="171"/>
    </location>
</feature>
<reference evidence="12" key="1">
    <citation type="submission" date="2021-02" db="EMBL/GenBank/DDBJ databases">
        <authorList>
            <person name="Nowell W R."/>
        </authorList>
    </citation>
    <scope>NUCLEOTIDE SEQUENCE</scope>
</reference>
<dbReference type="Pfam" id="PF05699">
    <property type="entry name" value="Dimer_Tnp_hAT"/>
    <property type="match status" value="1"/>
</dbReference>
<evidence type="ECO:0000256" key="1">
    <source>
        <dbReference type="ARBA" id="ARBA00004123"/>
    </source>
</evidence>
<feature type="region of interest" description="Disordered" evidence="10">
    <location>
        <begin position="75"/>
        <end position="116"/>
    </location>
</feature>
<dbReference type="InterPro" id="IPR003656">
    <property type="entry name" value="Znf_BED"/>
</dbReference>
<keyword evidence="2" id="KW-0479">Metal-binding</keyword>
<accession>A0A816NNW9</accession>
<dbReference type="InterPro" id="IPR052035">
    <property type="entry name" value="ZnF_BED_domain_contain"/>
</dbReference>
<dbReference type="Pfam" id="PF02892">
    <property type="entry name" value="zf-BED"/>
    <property type="match status" value="1"/>
</dbReference>
<comment type="subcellular location">
    <subcellularLocation>
        <location evidence="1">Nucleus</location>
    </subcellularLocation>
</comment>
<proteinExistence type="predicted"/>
<dbReference type="PANTHER" id="PTHR46481:SF10">
    <property type="entry name" value="ZINC FINGER BED DOMAIN-CONTAINING PROTEIN 39"/>
    <property type="match status" value="1"/>
</dbReference>
<dbReference type="PANTHER" id="PTHR46481">
    <property type="entry name" value="ZINC FINGER BED DOMAIN-CONTAINING PROTEIN 4"/>
    <property type="match status" value="1"/>
</dbReference>
<dbReference type="GO" id="GO:0008270">
    <property type="term" value="F:zinc ion binding"/>
    <property type="evidence" value="ECO:0007669"/>
    <property type="project" value="UniProtKB-KW"/>
</dbReference>
<gene>
    <name evidence="12" type="ORF">MBJ925_LOCUS10880</name>
</gene>
<keyword evidence="7" id="KW-0804">Transcription</keyword>
<protein>
    <recommendedName>
        <fullName evidence="11">BED-type domain-containing protein</fullName>
    </recommendedName>
</protein>
<keyword evidence="6" id="KW-0238">DNA-binding</keyword>
<dbReference type="InterPro" id="IPR008906">
    <property type="entry name" value="HATC_C_dom"/>
</dbReference>
<dbReference type="GO" id="GO:0046983">
    <property type="term" value="F:protein dimerization activity"/>
    <property type="evidence" value="ECO:0007669"/>
    <property type="project" value="InterPro"/>
</dbReference>
<evidence type="ECO:0000256" key="4">
    <source>
        <dbReference type="ARBA" id="ARBA00022833"/>
    </source>
</evidence>
<name>A0A816NNW9_9BILA</name>
<feature type="region of interest" description="Disordered" evidence="10">
    <location>
        <begin position="397"/>
        <end position="496"/>
    </location>
</feature>
<evidence type="ECO:0000256" key="5">
    <source>
        <dbReference type="ARBA" id="ARBA00023015"/>
    </source>
</evidence>
<evidence type="ECO:0000256" key="8">
    <source>
        <dbReference type="ARBA" id="ARBA00023242"/>
    </source>
</evidence>
<evidence type="ECO:0000256" key="2">
    <source>
        <dbReference type="ARBA" id="ARBA00022723"/>
    </source>
</evidence>
<dbReference type="PROSITE" id="PS50808">
    <property type="entry name" value="ZF_BED"/>
    <property type="match status" value="1"/>
</dbReference>
<evidence type="ECO:0000256" key="6">
    <source>
        <dbReference type="ARBA" id="ARBA00023125"/>
    </source>
</evidence>